<dbReference type="Gene3D" id="1.25.40.20">
    <property type="entry name" value="Ankyrin repeat-containing domain"/>
    <property type="match status" value="1"/>
</dbReference>
<dbReference type="InterPro" id="IPR036770">
    <property type="entry name" value="Ankyrin_rpt-contain_sf"/>
</dbReference>
<gene>
    <name evidence="1" type="ORF">METZ01_LOCUS200732</name>
</gene>
<reference evidence="1" key="1">
    <citation type="submission" date="2018-05" db="EMBL/GenBank/DDBJ databases">
        <authorList>
            <person name="Lanie J.A."/>
            <person name="Ng W.-L."/>
            <person name="Kazmierczak K.M."/>
            <person name="Andrzejewski T.M."/>
            <person name="Davidsen T.M."/>
            <person name="Wayne K.J."/>
            <person name="Tettelin H."/>
            <person name="Glass J.I."/>
            <person name="Rusch D."/>
            <person name="Podicherti R."/>
            <person name="Tsui H.-C.T."/>
            <person name="Winkler M.E."/>
        </authorList>
    </citation>
    <scope>NUCLEOTIDE SEQUENCE</scope>
</reference>
<organism evidence="1">
    <name type="scientific">marine metagenome</name>
    <dbReference type="NCBI Taxonomy" id="408172"/>
    <lineage>
        <taxon>unclassified sequences</taxon>
        <taxon>metagenomes</taxon>
        <taxon>ecological metagenomes</taxon>
    </lineage>
</organism>
<dbReference type="Pfam" id="PF00023">
    <property type="entry name" value="Ank"/>
    <property type="match status" value="1"/>
</dbReference>
<evidence type="ECO:0000313" key="1">
    <source>
        <dbReference type="EMBL" id="SVB47878.1"/>
    </source>
</evidence>
<sequence length="60" mass="6060">TPLHAAVMGGKETVELLIANGANVNAKVASGSYKGMTPLDLASNAKIADLIRKHGGESGN</sequence>
<accession>A0A382EB00</accession>
<feature type="non-terminal residue" evidence="1">
    <location>
        <position position="1"/>
    </location>
</feature>
<dbReference type="InterPro" id="IPR002110">
    <property type="entry name" value="Ankyrin_rpt"/>
</dbReference>
<dbReference type="SUPFAM" id="SSF48403">
    <property type="entry name" value="Ankyrin repeat"/>
    <property type="match status" value="1"/>
</dbReference>
<dbReference type="PROSITE" id="PS50088">
    <property type="entry name" value="ANK_REPEAT"/>
    <property type="match status" value="1"/>
</dbReference>
<proteinExistence type="predicted"/>
<name>A0A382EB00_9ZZZZ</name>
<protein>
    <submittedName>
        <fullName evidence="1">Uncharacterized protein</fullName>
    </submittedName>
</protein>
<dbReference type="EMBL" id="UINC01043609">
    <property type="protein sequence ID" value="SVB47878.1"/>
    <property type="molecule type" value="Genomic_DNA"/>
</dbReference>
<dbReference type="AlphaFoldDB" id="A0A382EB00"/>